<dbReference type="KEGG" id="crq:GCK72_005855"/>
<dbReference type="Proteomes" id="UP000483820">
    <property type="component" value="Chromosome II"/>
</dbReference>
<gene>
    <name evidence="3" type="ORF">GCK72_005855</name>
</gene>
<protein>
    <submittedName>
        <fullName evidence="3">Uncharacterized protein</fullName>
    </submittedName>
</protein>
<feature type="transmembrane region" description="Helical" evidence="2">
    <location>
        <begin position="117"/>
        <end position="141"/>
    </location>
</feature>
<keyword evidence="2" id="KW-0812">Transmembrane</keyword>
<dbReference type="CTD" id="9800364"/>
<dbReference type="AlphaFoldDB" id="A0A6A5HIV0"/>
<evidence type="ECO:0000313" key="3">
    <source>
        <dbReference type="EMBL" id="KAF1765902.1"/>
    </source>
</evidence>
<evidence type="ECO:0000313" key="4">
    <source>
        <dbReference type="Proteomes" id="UP000483820"/>
    </source>
</evidence>
<feature type="region of interest" description="Disordered" evidence="1">
    <location>
        <begin position="154"/>
        <end position="184"/>
    </location>
</feature>
<evidence type="ECO:0000256" key="2">
    <source>
        <dbReference type="SAM" id="Phobius"/>
    </source>
</evidence>
<comment type="caution">
    <text evidence="3">The sequence shown here is derived from an EMBL/GenBank/DDBJ whole genome shotgun (WGS) entry which is preliminary data.</text>
</comment>
<evidence type="ECO:0000256" key="1">
    <source>
        <dbReference type="SAM" id="MobiDB-lite"/>
    </source>
</evidence>
<proteinExistence type="predicted"/>
<dbReference type="EMBL" id="WUAV01000002">
    <property type="protein sequence ID" value="KAF1765902.1"/>
    <property type="molecule type" value="Genomic_DNA"/>
</dbReference>
<reference evidence="3 4" key="1">
    <citation type="submission" date="2019-12" db="EMBL/GenBank/DDBJ databases">
        <title>Chromosome-level assembly of the Caenorhabditis remanei genome.</title>
        <authorList>
            <person name="Teterina A.A."/>
            <person name="Willis J.H."/>
            <person name="Phillips P.C."/>
        </authorList>
    </citation>
    <scope>NUCLEOTIDE SEQUENCE [LARGE SCALE GENOMIC DNA]</scope>
    <source>
        <strain evidence="3 4">PX506</strain>
        <tissue evidence="3">Whole organism</tissue>
    </source>
</reference>
<sequence>MVKCQVTGTVKAVSMEEIKSDTLKKICELNAYSSKLEDKLKKKNYMTTITNQYRYSESDVSCDALNQFNLMRTSFLSKDSLSFAINSLFFATAYGFGDSTFKSLGGETGVKGKLLLITVIVYVMAVLVAVVALVFLVALYFMKRNANIKKRESEKSKLLRNPANNNDNDTPVEIIYDTSSDNKL</sequence>
<accession>A0A6A5HIV0</accession>
<keyword evidence="2" id="KW-0472">Membrane</keyword>
<dbReference type="RefSeq" id="XP_053589563.1">
    <property type="nucleotide sequence ID" value="XM_053725369.1"/>
</dbReference>
<name>A0A6A5HIV0_CAERE</name>
<feature type="transmembrane region" description="Helical" evidence="2">
    <location>
        <begin position="80"/>
        <end position="97"/>
    </location>
</feature>
<keyword evidence="2" id="KW-1133">Transmembrane helix</keyword>
<dbReference type="GeneID" id="9800364"/>
<organism evidence="3 4">
    <name type="scientific">Caenorhabditis remanei</name>
    <name type="common">Caenorhabditis vulgaris</name>
    <dbReference type="NCBI Taxonomy" id="31234"/>
    <lineage>
        <taxon>Eukaryota</taxon>
        <taxon>Metazoa</taxon>
        <taxon>Ecdysozoa</taxon>
        <taxon>Nematoda</taxon>
        <taxon>Chromadorea</taxon>
        <taxon>Rhabditida</taxon>
        <taxon>Rhabditina</taxon>
        <taxon>Rhabditomorpha</taxon>
        <taxon>Rhabditoidea</taxon>
        <taxon>Rhabditidae</taxon>
        <taxon>Peloderinae</taxon>
        <taxon>Caenorhabditis</taxon>
    </lineage>
</organism>